<accession>X1JQ96</accession>
<evidence type="ECO:0000313" key="1">
    <source>
        <dbReference type="EMBL" id="GAH96921.1"/>
    </source>
</evidence>
<reference evidence="1" key="1">
    <citation type="journal article" date="2014" name="Front. Microbiol.">
        <title>High frequency of phylogenetically diverse reductive dehalogenase-homologous genes in deep subseafloor sedimentary metagenomes.</title>
        <authorList>
            <person name="Kawai M."/>
            <person name="Futagami T."/>
            <person name="Toyoda A."/>
            <person name="Takaki Y."/>
            <person name="Nishi S."/>
            <person name="Hori S."/>
            <person name="Arai W."/>
            <person name="Tsubouchi T."/>
            <person name="Morono Y."/>
            <person name="Uchiyama I."/>
            <person name="Ito T."/>
            <person name="Fujiyama A."/>
            <person name="Inagaki F."/>
            <person name="Takami H."/>
        </authorList>
    </citation>
    <scope>NUCLEOTIDE SEQUENCE</scope>
    <source>
        <strain evidence="1">Expedition CK06-06</strain>
    </source>
</reference>
<dbReference type="AlphaFoldDB" id="X1JQ96"/>
<sequence length="57" mass="6355">MNQWIFRLIALVVGVVSPEIRKGAAELLDDLEKKAKATANPWDDMLVAMLKNIMTGK</sequence>
<name>X1JQ96_9ZZZZ</name>
<comment type="caution">
    <text evidence="1">The sequence shown here is derived from an EMBL/GenBank/DDBJ whole genome shotgun (WGS) entry which is preliminary data.</text>
</comment>
<protein>
    <submittedName>
        <fullName evidence="1">Uncharacterized protein</fullName>
    </submittedName>
</protein>
<gene>
    <name evidence="1" type="ORF">S06H3_07141</name>
</gene>
<dbReference type="EMBL" id="BARV01002859">
    <property type="protein sequence ID" value="GAH96921.1"/>
    <property type="molecule type" value="Genomic_DNA"/>
</dbReference>
<proteinExistence type="predicted"/>
<organism evidence="1">
    <name type="scientific">marine sediment metagenome</name>
    <dbReference type="NCBI Taxonomy" id="412755"/>
    <lineage>
        <taxon>unclassified sequences</taxon>
        <taxon>metagenomes</taxon>
        <taxon>ecological metagenomes</taxon>
    </lineage>
</organism>